<evidence type="ECO:0000256" key="4">
    <source>
        <dbReference type="ARBA" id="ARBA00023239"/>
    </source>
</evidence>
<dbReference type="InterPro" id="IPR013785">
    <property type="entry name" value="Aldolase_TIM"/>
</dbReference>
<dbReference type="NCBIfam" id="TIGR01182">
    <property type="entry name" value="eda"/>
    <property type="match status" value="1"/>
</dbReference>
<dbReference type="PANTHER" id="PTHR30246:SF1">
    <property type="entry name" value="2-DEHYDRO-3-DEOXY-6-PHOSPHOGALACTONATE ALDOLASE-RELATED"/>
    <property type="match status" value="1"/>
</dbReference>
<evidence type="ECO:0000256" key="2">
    <source>
        <dbReference type="ARBA" id="ARBA00006906"/>
    </source>
</evidence>
<evidence type="ECO:0000313" key="7">
    <source>
        <dbReference type="Proteomes" id="UP001605036"/>
    </source>
</evidence>
<evidence type="ECO:0000256" key="1">
    <source>
        <dbReference type="ARBA" id="ARBA00004761"/>
    </source>
</evidence>
<proteinExistence type="inferred from homology"/>
<evidence type="ECO:0000256" key="5">
    <source>
        <dbReference type="ARBA" id="ARBA00023277"/>
    </source>
</evidence>
<gene>
    <name evidence="6" type="ORF">R1flu_024687</name>
</gene>
<evidence type="ECO:0000313" key="6">
    <source>
        <dbReference type="EMBL" id="KAL2612995.1"/>
    </source>
</evidence>
<comment type="caution">
    <text evidence="6">The sequence shown here is derived from an EMBL/GenBank/DDBJ whole genome shotgun (WGS) entry which is preliminary data.</text>
</comment>
<keyword evidence="7" id="KW-1185">Reference proteome</keyword>
<dbReference type="AlphaFoldDB" id="A0ABD1XVL2"/>
<dbReference type="SUPFAM" id="SSF51569">
    <property type="entry name" value="Aldolase"/>
    <property type="match status" value="1"/>
</dbReference>
<protein>
    <recommendedName>
        <fullName evidence="8">KHG/KDPG aldolase</fullName>
    </recommendedName>
</protein>
<dbReference type="PANTHER" id="PTHR30246">
    <property type="entry name" value="2-KETO-3-DEOXY-6-PHOSPHOGLUCONATE ALDOLASE"/>
    <property type="match status" value="1"/>
</dbReference>
<dbReference type="Pfam" id="PF01081">
    <property type="entry name" value="Aldolase"/>
    <property type="match status" value="1"/>
</dbReference>
<evidence type="ECO:0000256" key="3">
    <source>
        <dbReference type="ARBA" id="ARBA00011233"/>
    </source>
</evidence>
<organism evidence="6 7">
    <name type="scientific">Riccia fluitans</name>
    <dbReference type="NCBI Taxonomy" id="41844"/>
    <lineage>
        <taxon>Eukaryota</taxon>
        <taxon>Viridiplantae</taxon>
        <taxon>Streptophyta</taxon>
        <taxon>Embryophyta</taxon>
        <taxon>Marchantiophyta</taxon>
        <taxon>Marchantiopsida</taxon>
        <taxon>Marchantiidae</taxon>
        <taxon>Marchantiales</taxon>
        <taxon>Ricciaceae</taxon>
        <taxon>Riccia</taxon>
    </lineage>
</organism>
<keyword evidence="4" id="KW-0456">Lyase</keyword>
<evidence type="ECO:0008006" key="8">
    <source>
        <dbReference type="Google" id="ProtNLM"/>
    </source>
</evidence>
<reference evidence="6 7" key="1">
    <citation type="submission" date="2024-09" db="EMBL/GenBank/DDBJ databases">
        <title>Chromosome-scale assembly of Riccia fluitans.</title>
        <authorList>
            <person name="Paukszto L."/>
            <person name="Sawicki J."/>
            <person name="Karawczyk K."/>
            <person name="Piernik-Szablinska J."/>
            <person name="Szczecinska M."/>
            <person name="Mazdziarz M."/>
        </authorList>
    </citation>
    <scope>NUCLEOTIDE SEQUENCE [LARGE SCALE GENOMIC DNA]</scope>
    <source>
        <strain evidence="6">Rf_01</strain>
        <tissue evidence="6">Aerial parts of the thallus</tissue>
    </source>
</reference>
<dbReference type="GO" id="GO:0016829">
    <property type="term" value="F:lyase activity"/>
    <property type="evidence" value="ECO:0007669"/>
    <property type="project" value="UniProtKB-KW"/>
</dbReference>
<comment type="similarity">
    <text evidence="2">Belongs to the KHG/KDPG aldolase family.</text>
</comment>
<comment type="subunit">
    <text evidence="3">Homotrimer.</text>
</comment>
<dbReference type="CDD" id="cd00452">
    <property type="entry name" value="KDPG_aldolase"/>
    <property type="match status" value="1"/>
</dbReference>
<keyword evidence="5" id="KW-0119">Carbohydrate metabolism</keyword>
<accession>A0ABD1XVL2</accession>
<dbReference type="InterPro" id="IPR000887">
    <property type="entry name" value="Aldlse_KDPG_KHG"/>
</dbReference>
<dbReference type="Proteomes" id="UP001605036">
    <property type="component" value="Unassembled WGS sequence"/>
</dbReference>
<dbReference type="EMBL" id="JBHFFA010000007">
    <property type="protein sequence ID" value="KAL2612995.1"/>
    <property type="molecule type" value="Genomic_DNA"/>
</dbReference>
<name>A0ABD1XVL2_9MARC</name>
<comment type="pathway">
    <text evidence="1">Carbohydrate acid metabolism.</text>
</comment>
<dbReference type="Gene3D" id="3.20.20.70">
    <property type="entry name" value="Aldolase class I"/>
    <property type="match status" value="1"/>
</dbReference>
<sequence length="342" mass="35467">MGAESVLQQISGTPAASSMQLATAGAAATSLSSVGKRVATGTAAASAVFVHGRCQAAVEFLSWKNERQSGAPCTLRAHNSWLAHVNKNKKRRALPLLCSASAGSSFSFEDVVRDQKAAGASGPNSAIMESTVLGLRKAGIIACLRTTCADLALGAARAALDGGLTVMEVTMTTPSAAKVIQSLVREYPSAIIGAGTVLSWREAEIAKQAGANFLTSPVTVEEMVRAHSDGPVLFLPGAMTPTEVVSAYNMGAPAVKLFPTALLGDIRFVLALRKTLGHIPLIPSNGISLDMVESYLSAGVMAVILSDAIFEKSAVECRDFSRITTLATSAASKNLCRDNSLT</sequence>